<sequence>MGASTWSWLAGVLLLQAAQYTEGAGGAGWTYSGDTGPDHWANANNSCGGDSQSPINIQYSAATNMNYPAFTFQGYSSVPTGATMTLYNTGHAINVNLGGSGFSVSGGGLTGTYNTAQFHFHWGTAADLDARGGTYPNLGDAVASGSPTALAVLGFFLELDDTDNAGLNPIVSDIANVANAGNGSVFSSVFTFDSFLPANRSKFYRYSGSLTTPGCNEIVVWTVFEDTIKISRNQLSALLGATYYQAEGGNQPAAMANNWRPVQALNTRQVYRSFQKSGTWRMSPAWQVMALGVLIAASFCPQCAP</sequence>
<evidence type="ECO:0000259" key="3">
    <source>
        <dbReference type="PROSITE" id="PS51144"/>
    </source>
</evidence>
<dbReference type="CDD" id="cd00326">
    <property type="entry name" value="alpha_CA"/>
    <property type="match status" value="1"/>
</dbReference>
<dbReference type="AlphaFoldDB" id="A0A6P5A6R4"/>
<dbReference type="GeneID" id="109479877"/>
<dbReference type="OrthoDB" id="429145at2759"/>
<keyword evidence="4" id="KW-1185">Reference proteome</keyword>
<dbReference type="PROSITE" id="PS51144">
    <property type="entry name" value="ALPHA_CA_2"/>
    <property type="match status" value="1"/>
</dbReference>
<dbReference type="GO" id="GO:0008270">
    <property type="term" value="F:zinc ion binding"/>
    <property type="evidence" value="ECO:0007669"/>
    <property type="project" value="InterPro"/>
</dbReference>
<evidence type="ECO:0000313" key="4">
    <source>
        <dbReference type="Proteomes" id="UP000515135"/>
    </source>
</evidence>
<organism evidence="4 5">
    <name type="scientific">Branchiostoma belcheri</name>
    <name type="common">Amphioxus</name>
    <dbReference type="NCBI Taxonomy" id="7741"/>
    <lineage>
        <taxon>Eukaryota</taxon>
        <taxon>Metazoa</taxon>
        <taxon>Chordata</taxon>
        <taxon>Cephalochordata</taxon>
        <taxon>Leptocardii</taxon>
        <taxon>Amphioxiformes</taxon>
        <taxon>Branchiostomatidae</taxon>
        <taxon>Branchiostoma</taxon>
    </lineage>
</organism>
<comment type="similarity">
    <text evidence="1">Belongs to the alpha-carbonic anhydrase family.</text>
</comment>
<dbReference type="PANTHER" id="PTHR18952:SF278">
    <property type="entry name" value="CARBONIC ANHYDRASE"/>
    <property type="match status" value="1"/>
</dbReference>
<accession>A0A6P5A6R4</accession>
<dbReference type="Pfam" id="PF00194">
    <property type="entry name" value="Carb_anhydrase"/>
    <property type="match status" value="2"/>
</dbReference>
<dbReference type="SMART" id="SM01057">
    <property type="entry name" value="Carb_anhydrase"/>
    <property type="match status" value="1"/>
</dbReference>
<keyword evidence="2" id="KW-0732">Signal</keyword>
<proteinExistence type="inferred from homology"/>
<evidence type="ECO:0000256" key="1">
    <source>
        <dbReference type="ARBA" id="ARBA00010718"/>
    </source>
</evidence>
<evidence type="ECO:0000313" key="5">
    <source>
        <dbReference type="RefSeq" id="XP_019637476.1"/>
    </source>
</evidence>
<dbReference type="RefSeq" id="XP_019637476.1">
    <property type="nucleotide sequence ID" value="XM_019781917.1"/>
</dbReference>
<dbReference type="Proteomes" id="UP000515135">
    <property type="component" value="Unplaced"/>
</dbReference>
<dbReference type="Gene3D" id="3.10.200.10">
    <property type="entry name" value="Alpha carbonic anhydrase"/>
    <property type="match status" value="1"/>
</dbReference>
<reference evidence="5" key="1">
    <citation type="submission" date="2025-08" db="UniProtKB">
        <authorList>
            <consortium name="RefSeq"/>
        </authorList>
    </citation>
    <scope>IDENTIFICATION</scope>
    <source>
        <tissue evidence="5">Gonad</tissue>
    </source>
</reference>
<feature type="chain" id="PRO_5028313476" evidence="2">
    <location>
        <begin position="24"/>
        <end position="305"/>
    </location>
</feature>
<evidence type="ECO:0000256" key="2">
    <source>
        <dbReference type="SAM" id="SignalP"/>
    </source>
</evidence>
<protein>
    <submittedName>
        <fullName evidence="5">Carbonic anhydrase 14-like</fullName>
    </submittedName>
</protein>
<feature type="domain" description="Alpha-carbonic anhydrase" evidence="3">
    <location>
        <begin position="27"/>
        <end position="274"/>
    </location>
</feature>
<name>A0A6P5A6R4_BRABE</name>
<feature type="signal peptide" evidence="2">
    <location>
        <begin position="1"/>
        <end position="23"/>
    </location>
</feature>
<dbReference type="InterPro" id="IPR036398">
    <property type="entry name" value="CA_dom_sf"/>
</dbReference>
<dbReference type="GO" id="GO:0005886">
    <property type="term" value="C:plasma membrane"/>
    <property type="evidence" value="ECO:0007669"/>
    <property type="project" value="TreeGrafter"/>
</dbReference>
<dbReference type="GO" id="GO:0004089">
    <property type="term" value="F:carbonate dehydratase activity"/>
    <property type="evidence" value="ECO:0007669"/>
    <property type="project" value="InterPro"/>
</dbReference>
<dbReference type="InterPro" id="IPR001148">
    <property type="entry name" value="CA_dom"/>
</dbReference>
<gene>
    <name evidence="5" type="primary">LOC109479877</name>
</gene>
<dbReference type="SUPFAM" id="SSF51069">
    <property type="entry name" value="Carbonic anhydrase"/>
    <property type="match status" value="1"/>
</dbReference>
<dbReference type="InterPro" id="IPR023561">
    <property type="entry name" value="Carbonic_anhydrase_a-class"/>
</dbReference>
<dbReference type="PANTHER" id="PTHR18952">
    <property type="entry name" value="CARBONIC ANHYDRASE"/>
    <property type="match status" value="1"/>
</dbReference>
<dbReference type="KEGG" id="bbel:109479877"/>